<keyword evidence="6 11" id="KW-0418">Kinase</keyword>
<evidence type="ECO:0000256" key="6">
    <source>
        <dbReference type="ARBA" id="ARBA00022777"/>
    </source>
</evidence>
<dbReference type="HAMAP" id="MF_00246">
    <property type="entry name" value="Galactokinase"/>
    <property type="match status" value="1"/>
</dbReference>
<comment type="caution">
    <text evidence="16">The sequence shown here is derived from an EMBL/GenBank/DDBJ whole genome shotgun (WGS) entry which is preliminary data.</text>
</comment>
<evidence type="ECO:0000259" key="14">
    <source>
        <dbReference type="Pfam" id="PF08544"/>
    </source>
</evidence>
<dbReference type="InterPro" id="IPR000705">
    <property type="entry name" value="Galactokinase"/>
</dbReference>
<dbReference type="InterPro" id="IPR006206">
    <property type="entry name" value="Mevalonate/galactokinase"/>
</dbReference>
<proteinExistence type="inferred from homology"/>
<feature type="domain" description="GHMP kinase C-terminal" evidence="14">
    <location>
        <begin position="309"/>
        <end position="390"/>
    </location>
</feature>
<evidence type="ECO:0000256" key="12">
    <source>
        <dbReference type="NCBIfam" id="TIGR00131"/>
    </source>
</evidence>
<evidence type="ECO:0000313" key="17">
    <source>
        <dbReference type="Proteomes" id="UP000823616"/>
    </source>
</evidence>
<dbReference type="Pfam" id="PF10509">
    <property type="entry name" value="GalKase_gal_bdg"/>
    <property type="match status" value="1"/>
</dbReference>
<dbReference type="Gene3D" id="3.30.230.10">
    <property type="match status" value="1"/>
</dbReference>
<dbReference type="InterPro" id="IPR022963">
    <property type="entry name" value="Galactokinase_bac"/>
</dbReference>
<protein>
    <recommendedName>
        <fullName evidence="11 12">Galactokinase</fullName>
        <ecNumber evidence="11 12">2.7.1.6</ecNumber>
    </recommendedName>
    <alternativeName>
        <fullName evidence="11">Galactose kinase</fullName>
    </alternativeName>
</protein>
<feature type="binding site" evidence="11">
    <location>
        <position position="148"/>
    </location>
    <ligand>
        <name>Mg(2+)</name>
        <dbReference type="ChEBI" id="CHEBI:18420"/>
    </ligand>
</feature>
<accession>A0A9D9HGE4</accession>
<keyword evidence="4 11" id="KW-0479">Metal-binding</keyword>
<comment type="similarity">
    <text evidence="1 11">Belongs to the GHMP kinase family. GalK subfamily.</text>
</comment>
<reference evidence="16" key="1">
    <citation type="submission" date="2020-10" db="EMBL/GenBank/DDBJ databases">
        <authorList>
            <person name="Gilroy R."/>
        </authorList>
    </citation>
    <scope>NUCLEOTIDE SEQUENCE</scope>
    <source>
        <strain evidence="16">B3-4054</strain>
    </source>
</reference>
<sequence length="412" mass="45364">MQNDIRVLNQYAQEDLSALKRELAAQFEARFGASSEPVRFFAAPARINIIGEHIDYNGGKVFPAAIDKYIYLALRRRSDNVIRYDDVRFPGIFTFDITENFAYKKESDYCNYLNGILSILKGRGVTFDSGFDALFFSCIPPGGGISSSSALECCFARGISSLYGLNLDGVEIAKIGQESEHRFMNVNCGIMDQFIIAMGKKDQAILLDCATIEYEYVPLALGDYRFVVMNTNKKRQLSDSKYNERVSECRKALDILNAELARRGEPALPDLCSCTPERFAELKDCLSDDVLLRRVRHCVTENGRVYAAVAALRAGNLAELGRLMDASHESLQSDYETTGVELDTLHEEAGKIPGCIGSRVTGAGFGGCGIALIHKDAFPEFTDKVGKAYRAKIGYDAGFFECGTGDGACALD</sequence>
<comment type="caution">
    <text evidence="11">Lacks conserved residue(s) required for the propagation of feature annotation.</text>
</comment>
<evidence type="ECO:0000259" key="15">
    <source>
        <dbReference type="Pfam" id="PF10509"/>
    </source>
</evidence>
<evidence type="ECO:0000256" key="11">
    <source>
        <dbReference type="HAMAP-Rule" id="MF_00246"/>
    </source>
</evidence>
<dbReference type="GO" id="GO:0004335">
    <property type="term" value="F:galactokinase activity"/>
    <property type="evidence" value="ECO:0007669"/>
    <property type="project" value="UniProtKB-UniRule"/>
</dbReference>
<name>A0A9D9HGE4_9SPIR</name>
<dbReference type="PRINTS" id="PR00959">
    <property type="entry name" value="MEVGALKINASE"/>
</dbReference>
<dbReference type="GO" id="GO:0005829">
    <property type="term" value="C:cytosol"/>
    <property type="evidence" value="ECO:0007669"/>
    <property type="project" value="TreeGrafter"/>
</dbReference>
<dbReference type="FunFam" id="3.30.230.10:FF:000017">
    <property type="entry name" value="Galactokinase"/>
    <property type="match status" value="1"/>
</dbReference>
<dbReference type="AlphaFoldDB" id="A0A9D9HGE4"/>
<dbReference type="PIRSF" id="PIRSF000530">
    <property type="entry name" value="Galactokinase"/>
    <property type="match status" value="1"/>
</dbReference>
<feature type="binding site" evidence="11">
    <location>
        <position position="180"/>
    </location>
    <ligand>
        <name>Mg(2+)</name>
        <dbReference type="ChEBI" id="CHEBI:18420"/>
    </ligand>
</feature>
<keyword evidence="5 11" id="KW-0547">Nucleotide-binding</keyword>
<keyword evidence="9 11" id="KW-0299">Galactose metabolism</keyword>
<evidence type="ECO:0000256" key="2">
    <source>
        <dbReference type="ARBA" id="ARBA00022490"/>
    </source>
</evidence>
<evidence type="ECO:0000256" key="3">
    <source>
        <dbReference type="ARBA" id="ARBA00022679"/>
    </source>
</evidence>
<dbReference type="NCBIfam" id="TIGR00131">
    <property type="entry name" value="gal_kin"/>
    <property type="match status" value="1"/>
</dbReference>
<comment type="function">
    <text evidence="11">Catalyzes the transfer of the gamma-phosphate of ATP to D-galactose to form alpha-D-galactose-1-phosphate (Gal-1-P).</text>
</comment>
<evidence type="ECO:0000313" key="16">
    <source>
        <dbReference type="EMBL" id="MBO8450331.1"/>
    </source>
</evidence>
<dbReference type="Proteomes" id="UP000823616">
    <property type="component" value="Unassembled WGS sequence"/>
</dbReference>
<dbReference type="InterPro" id="IPR006204">
    <property type="entry name" value="GHMP_kinase_N_dom"/>
</dbReference>
<evidence type="ECO:0000256" key="7">
    <source>
        <dbReference type="ARBA" id="ARBA00022840"/>
    </source>
</evidence>
<comment type="pathway">
    <text evidence="11">Carbohydrate metabolism; galactose metabolism.</text>
</comment>
<dbReference type="GO" id="GO:0005524">
    <property type="term" value="F:ATP binding"/>
    <property type="evidence" value="ECO:0007669"/>
    <property type="project" value="UniProtKB-UniRule"/>
</dbReference>
<evidence type="ECO:0000256" key="8">
    <source>
        <dbReference type="ARBA" id="ARBA00022842"/>
    </source>
</evidence>
<keyword evidence="2 11" id="KW-0963">Cytoplasm</keyword>
<dbReference type="InterPro" id="IPR020568">
    <property type="entry name" value="Ribosomal_Su5_D2-typ_SF"/>
</dbReference>
<evidence type="ECO:0000256" key="1">
    <source>
        <dbReference type="ARBA" id="ARBA00006566"/>
    </source>
</evidence>
<feature type="binding site" evidence="11">
    <location>
        <position position="242"/>
    </location>
    <ligand>
        <name>substrate</name>
    </ligand>
</feature>
<dbReference type="Pfam" id="PF00288">
    <property type="entry name" value="GHMP_kinases_N"/>
    <property type="match status" value="1"/>
</dbReference>
<keyword evidence="7 11" id="KW-0067">ATP-binding</keyword>
<gene>
    <name evidence="11" type="primary">galK</name>
    <name evidence="16" type="ORF">IAA96_04415</name>
</gene>
<keyword evidence="8 11" id="KW-0460">Magnesium</keyword>
<keyword evidence="10 11" id="KW-0119">Carbohydrate metabolism</keyword>
<dbReference type="PANTHER" id="PTHR10457:SF7">
    <property type="entry name" value="GALACTOKINASE-RELATED"/>
    <property type="match status" value="1"/>
</dbReference>
<evidence type="ECO:0000256" key="10">
    <source>
        <dbReference type="ARBA" id="ARBA00023277"/>
    </source>
</evidence>
<dbReference type="SUPFAM" id="SSF55060">
    <property type="entry name" value="GHMP Kinase, C-terminal domain"/>
    <property type="match status" value="1"/>
</dbReference>
<keyword evidence="3 11" id="KW-0808">Transferase</keyword>
<dbReference type="GO" id="GO:0000287">
    <property type="term" value="F:magnesium ion binding"/>
    <property type="evidence" value="ECO:0007669"/>
    <property type="project" value="UniProtKB-UniRule"/>
</dbReference>
<dbReference type="InterPro" id="IPR019539">
    <property type="entry name" value="GalKase_N"/>
</dbReference>
<dbReference type="Gene3D" id="3.30.70.890">
    <property type="entry name" value="GHMP kinase, C-terminal domain"/>
    <property type="match status" value="1"/>
</dbReference>
<feature type="domain" description="Galactokinase N-terminal" evidence="15">
    <location>
        <begin position="26"/>
        <end position="76"/>
    </location>
</feature>
<dbReference type="EMBL" id="JADIMS010000071">
    <property type="protein sequence ID" value="MBO8450331.1"/>
    <property type="molecule type" value="Genomic_DNA"/>
</dbReference>
<dbReference type="PANTHER" id="PTHR10457">
    <property type="entry name" value="MEVALONATE KINASE/GALACTOKINASE"/>
    <property type="match status" value="1"/>
</dbReference>
<feature type="binding site" evidence="11">
    <location>
        <begin position="52"/>
        <end position="55"/>
    </location>
    <ligand>
        <name>substrate</name>
    </ligand>
</feature>
<dbReference type="GO" id="GO:0006012">
    <property type="term" value="P:galactose metabolic process"/>
    <property type="evidence" value="ECO:0007669"/>
    <property type="project" value="UniProtKB-UniRule"/>
</dbReference>
<feature type="site" description="Transition state stabilizer" evidence="11">
    <location>
        <position position="46"/>
    </location>
</feature>
<dbReference type="FunFam" id="3.30.70.890:FF:000001">
    <property type="entry name" value="Galactokinase"/>
    <property type="match status" value="1"/>
</dbReference>
<dbReference type="InterPro" id="IPR013750">
    <property type="entry name" value="GHMP_kinase_C_dom"/>
</dbReference>
<dbReference type="InterPro" id="IPR014721">
    <property type="entry name" value="Ribsml_uS5_D2-typ_fold_subgr"/>
</dbReference>
<feature type="active site" description="Proton acceptor" evidence="11">
    <location>
        <position position="192"/>
    </location>
</feature>
<comment type="catalytic activity">
    <reaction evidence="11">
        <text>alpha-D-galactose + ATP = alpha-D-galactose 1-phosphate + ADP + H(+)</text>
        <dbReference type="Rhea" id="RHEA:13553"/>
        <dbReference type="ChEBI" id="CHEBI:15378"/>
        <dbReference type="ChEBI" id="CHEBI:28061"/>
        <dbReference type="ChEBI" id="CHEBI:30616"/>
        <dbReference type="ChEBI" id="CHEBI:58336"/>
        <dbReference type="ChEBI" id="CHEBI:456216"/>
        <dbReference type="EC" id="2.7.1.6"/>
    </reaction>
</comment>
<dbReference type="SUPFAM" id="SSF54211">
    <property type="entry name" value="Ribosomal protein S5 domain 2-like"/>
    <property type="match status" value="1"/>
</dbReference>
<dbReference type="PRINTS" id="PR00473">
    <property type="entry name" value="GALCTOKINASE"/>
</dbReference>
<evidence type="ECO:0000259" key="13">
    <source>
        <dbReference type="Pfam" id="PF00288"/>
    </source>
</evidence>
<evidence type="ECO:0000256" key="4">
    <source>
        <dbReference type="ARBA" id="ARBA00022723"/>
    </source>
</evidence>
<dbReference type="Pfam" id="PF08544">
    <property type="entry name" value="GHMP_kinases_C"/>
    <property type="match status" value="1"/>
</dbReference>
<organism evidence="16 17">
    <name type="scientific">Candidatus Avitreponema avistercoris</name>
    <dbReference type="NCBI Taxonomy" id="2840705"/>
    <lineage>
        <taxon>Bacteria</taxon>
        <taxon>Pseudomonadati</taxon>
        <taxon>Spirochaetota</taxon>
        <taxon>Spirochaetia</taxon>
        <taxon>Spirochaetales</taxon>
        <taxon>Candidatus Avitreponema</taxon>
    </lineage>
</organism>
<evidence type="ECO:0000256" key="9">
    <source>
        <dbReference type="ARBA" id="ARBA00023144"/>
    </source>
</evidence>
<reference evidence="16" key="2">
    <citation type="journal article" date="2021" name="PeerJ">
        <title>Extensive microbial diversity within the chicken gut microbiome revealed by metagenomics and culture.</title>
        <authorList>
            <person name="Gilroy R."/>
            <person name="Ravi A."/>
            <person name="Getino M."/>
            <person name="Pursley I."/>
            <person name="Horton D.L."/>
            <person name="Alikhan N.F."/>
            <person name="Baker D."/>
            <person name="Gharbi K."/>
            <person name="Hall N."/>
            <person name="Watson M."/>
            <person name="Adriaenssens E.M."/>
            <person name="Foster-Nyarko E."/>
            <person name="Jarju S."/>
            <person name="Secka A."/>
            <person name="Antonio M."/>
            <person name="Oren A."/>
            <person name="Chaudhuri R.R."/>
            <person name="La Ragione R."/>
            <person name="Hildebrand F."/>
            <person name="Pallen M.J."/>
        </authorList>
    </citation>
    <scope>NUCLEOTIDE SEQUENCE</scope>
    <source>
        <strain evidence="16">B3-4054</strain>
    </source>
</reference>
<comment type="subcellular location">
    <subcellularLocation>
        <location evidence="11">Cytoplasm</location>
    </subcellularLocation>
</comment>
<dbReference type="EC" id="2.7.1.6" evidence="11 12"/>
<feature type="domain" description="GHMP kinase N-terminal" evidence="13">
    <location>
        <begin position="112"/>
        <end position="200"/>
    </location>
</feature>
<dbReference type="InterPro" id="IPR036554">
    <property type="entry name" value="GHMP_kinase_C_sf"/>
</dbReference>
<dbReference type="NCBIfam" id="NF003705">
    <property type="entry name" value="PRK05322.1"/>
    <property type="match status" value="1"/>
</dbReference>
<evidence type="ECO:0000256" key="5">
    <source>
        <dbReference type="ARBA" id="ARBA00022741"/>
    </source>
</evidence>